<sequence>MFELLLMRHAKSDWHSHLADIERPLNERGRRDAARLGLYLEQAGLTPDRMVVSAAERTQETARLLLQAIPVAEESTSIDKSLYLADMETLCDNIAFYAIEGQRLLVLAHNPGMDYLVNYLAHSAPPLSDSGKLMTTCAVAYFHLDTLDALKKPGKGELRKLIRPKDIIING</sequence>
<name>A0A3B0WI27_9ZZZZ</name>
<accession>A0A3B0WI27</accession>
<dbReference type="PANTHER" id="PTHR47623">
    <property type="entry name" value="OS09G0287300 PROTEIN"/>
    <property type="match status" value="1"/>
</dbReference>
<proteinExistence type="predicted"/>
<dbReference type="Pfam" id="PF00300">
    <property type="entry name" value="His_Phos_1"/>
    <property type="match status" value="1"/>
</dbReference>
<reference evidence="1" key="1">
    <citation type="submission" date="2018-06" db="EMBL/GenBank/DDBJ databases">
        <authorList>
            <person name="Zhirakovskaya E."/>
        </authorList>
    </citation>
    <scope>NUCLEOTIDE SEQUENCE</scope>
</reference>
<dbReference type="AlphaFoldDB" id="A0A3B0WI27"/>
<evidence type="ECO:0000313" key="1">
    <source>
        <dbReference type="EMBL" id="VAW51983.1"/>
    </source>
</evidence>
<dbReference type="SMART" id="SM00855">
    <property type="entry name" value="PGAM"/>
    <property type="match status" value="1"/>
</dbReference>
<evidence type="ECO:0008006" key="2">
    <source>
        <dbReference type="Google" id="ProtNLM"/>
    </source>
</evidence>
<dbReference type="CDD" id="cd07067">
    <property type="entry name" value="HP_PGM_like"/>
    <property type="match status" value="1"/>
</dbReference>
<protein>
    <recommendedName>
        <fullName evidence="2">Phosphohistidine phosphatase SixA</fullName>
    </recommendedName>
</protein>
<dbReference type="Gene3D" id="3.40.50.1240">
    <property type="entry name" value="Phosphoglycerate mutase-like"/>
    <property type="match status" value="1"/>
</dbReference>
<dbReference type="InterPro" id="IPR029033">
    <property type="entry name" value="His_PPase_superfam"/>
</dbReference>
<organism evidence="1">
    <name type="scientific">hydrothermal vent metagenome</name>
    <dbReference type="NCBI Taxonomy" id="652676"/>
    <lineage>
        <taxon>unclassified sequences</taxon>
        <taxon>metagenomes</taxon>
        <taxon>ecological metagenomes</taxon>
    </lineage>
</organism>
<dbReference type="InterPro" id="IPR013078">
    <property type="entry name" value="His_Pase_superF_clade-1"/>
</dbReference>
<dbReference type="EMBL" id="UOFE01000023">
    <property type="protein sequence ID" value="VAW51983.1"/>
    <property type="molecule type" value="Genomic_DNA"/>
</dbReference>
<gene>
    <name evidence="1" type="ORF">MNBD_GAMMA05-2032</name>
</gene>
<dbReference type="SUPFAM" id="SSF53254">
    <property type="entry name" value="Phosphoglycerate mutase-like"/>
    <property type="match status" value="1"/>
</dbReference>
<dbReference type="PANTHER" id="PTHR47623:SF1">
    <property type="entry name" value="OS09G0287300 PROTEIN"/>
    <property type="match status" value="1"/>
</dbReference>